<feature type="transmembrane region" description="Helical" evidence="1">
    <location>
        <begin position="7"/>
        <end position="29"/>
    </location>
</feature>
<evidence type="ECO:0008006" key="4">
    <source>
        <dbReference type="Google" id="ProtNLM"/>
    </source>
</evidence>
<keyword evidence="1" id="KW-0812">Transmembrane</keyword>
<reference evidence="2" key="1">
    <citation type="submission" date="2020-01" db="EMBL/GenBank/DDBJ databases">
        <title>Muricauda ochracea sp. nov., isolated from a tidal flat of Garorim bay in Korea.</title>
        <authorList>
            <person name="Kim D."/>
            <person name="Yoo Y."/>
            <person name="Kim J.-J."/>
        </authorList>
    </citation>
    <scope>NUCLEOTIDE SEQUENCE</scope>
    <source>
        <strain evidence="2">JGD-17</strain>
    </source>
</reference>
<keyword evidence="1" id="KW-1133">Transmembrane helix</keyword>
<dbReference type="Proteomes" id="UP000667650">
    <property type="component" value="Unassembled WGS sequence"/>
</dbReference>
<dbReference type="RefSeq" id="WP_166524921.1">
    <property type="nucleotide sequence ID" value="NZ_JAAABI010000021.1"/>
</dbReference>
<evidence type="ECO:0000256" key="1">
    <source>
        <dbReference type="SAM" id="Phobius"/>
    </source>
</evidence>
<organism evidence="2 3">
    <name type="scientific">Flagellimonas ochracea</name>
    <dbReference type="NCBI Taxonomy" id="2696472"/>
    <lineage>
        <taxon>Bacteria</taxon>
        <taxon>Pseudomonadati</taxon>
        <taxon>Bacteroidota</taxon>
        <taxon>Flavobacteriia</taxon>
        <taxon>Flavobacteriales</taxon>
        <taxon>Flavobacteriaceae</taxon>
        <taxon>Flagellimonas</taxon>
    </lineage>
</organism>
<name>A0A964TER6_9FLAO</name>
<dbReference type="EMBL" id="JAAABI010000021">
    <property type="protein sequence ID" value="NAY93512.1"/>
    <property type="molecule type" value="Genomic_DNA"/>
</dbReference>
<gene>
    <name evidence="2" type="ORF">GTQ34_16515</name>
</gene>
<dbReference type="AlphaFoldDB" id="A0A964TER6"/>
<accession>A0A964TER6</accession>
<proteinExistence type="predicted"/>
<keyword evidence="3" id="KW-1185">Reference proteome</keyword>
<sequence length="156" mass="17353">MSKNVKTYVLLGVVLLIWGIIGFKLLGAFSPETEPSSKVRVSEYKPEKAVERDTFSLIANYRDPFLGTLPQVKSKDPSPKKIKKPKVQFPGIFFTGLVSGGQTKENIFFVTIDNRQYLMRKGDIKEGITLVKGSPNSISVHYQGLHKTIPLQNGGQ</sequence>
<protein>
    <recommendedName>
        <fullName evidence="4">Type II secretion system protein GspC N-terminal domain-containing protein</fullName>
    </recommendedName>
</protein>
<evidence type="ECO:0000313" key="2">
    <source>
        <dbReference type="EMBL" id="NAY93512.1"/>
    </source>
</evidence>
<evidence type="ECO:0000313" key="3">
    <source>
        <dbReference type="Proteomes" id="UP000667650"/>
    </source>
</evidence>
<comment type="caution">
    <text evidence="2">The sequence shown here is derived from an EMBL/GenBank/DDBJ whole genome shotgun (WGS) entry which is preliminary data.</text>
</comment>
<keyword evidence="1" id="KW-0472">Membrane</keyword>